<sequence length="85" mass="9960">MRSTMQLTMRGISPDEFKDYFEEKGCVEKEEYIFHSQNWNVKMLSSYCNVGSIKLVEVELHFYGDEDILLEVVANLRKQFMRAGG</sequence>
<dbReference type="EMBL" id="FMUS01000009">
    <property type="protein sequence ID" value="SCY51696.1"/>
    <property type="molecule type" value="Genomic_DNA"/>
</dbReference>
<evidence type="ECO:0000313" key="3">
    <source>
        <dbReference type="Proteomes" id="UP000198636"/>
    </source>
</evidence>
<protein>
    <recommendedName>
        <fullName evidence="1">Molybdopterin cofactor biosynthesis MoaD-related C-terminal domain-containing protein</fullName>
    </recommendedName>
</protein>
<dbReference type="InterPro" id="IPR036473">
    <property type="entry name" value="Mopterin_CF_MoaD-rel_C_sf"/>
</dbReference>
<name>A0A1G5GJD4_9FIRM</name>
<reference evidence="2 3" key="1">
    <citation type="submission" date="2016-10" db="EMBL/GenBank/DDBJ databases">
        <authorList>
            <person name="de Groot N.N."/>
        </authorList>
    </citation>
    <scope>NUCLEOTIDE SEQUENCE [LARGE SCALE GENOMIC DNA]</scope>
    <source>
        <strain evidence="2 3">DSM 18978</strain>
    </source>
</reference>
<dbReference type="Pfam" id="PF09189">
    <property type="entry name" value="MoaD_arch"/>
    <property type="match status" value="1"/>
</dbReference>
<evidence type="ECO:0000259" key="1">
    <source>
        <dbReference type="Pfam" id="PF09189"/>
    </source>
</evidence>
<proteinExistence type="predicted"/>
<dbReference type="AlphaFoldDB" id="A0A1G5GJD4"/>
<dbReference type="STRING" id="1120976.SAMN03080606_01714"/>
<dbReference type="Proteomes" id="UP000198636">
    <property type="component" value="Unassembled WGS sequence"/>
</dbReference>
<organism evidence="2 3">
    <name type="scientific">Alkaliphilus peptidifermentans DSM 18978</name>
    <dbReference type="NCBI Taxonomy" id="1120976"/>
    <lineage>
        <taxon>Bacteria</taxon>
        <taxon>Bacillati</taxon>
        <taxon>Bacillota</taxon>
        <taxon>Clostridia</taxon>
        <taxon>Peptostreptococcales</taxon>
        <taxon>Natronincolaceae</taxon>
        <taxon>Alkaliphilus</taxon>
    </lineage>
</organism>
<gene>
    <name evidence="2" type="ORF">SAMN03080606_01714</name>
</gene>
<feature type="domain" description="Molybdopterin cofactor biosynthesis MoaD-related C-terminal" evidence="1">
    <location>
        <begin position="6"/>
        <end position="85"/>
    </location>
</feature>
<accession>A0A1G5GJD4</accession>
<dbReference type="InterPro" id="IPR015272">
    <property type="entry name" value="MoadD_C"/>
</dbReference>
<evidence type="ECO:0000313" key="2">
    <source>
        <dbReference type="EMBL" id="SCY51696.1"/>
    </source>
</evidence>
<dbReference type="RefSeq" id="WP_091542296.1">
    <property type="nucleotide sequence ID" value="NZ_FMUS01000009.1"/>
</dbReference>
<keyword evidence="3" id="KW-1185">Reference proteome</keyword>
<dbReference type="OrthoDB" id="91326at31979"/>
<dbReference type="Gene3D" id="3.30.1370.80">
    <property type="entry name" value="Molybdopterin cofactor biosynthesis MoaD-related, C-terminal domain"/>
    <property type="match status" value="1"/>
</dbReference>